<dbReference type="EMBL" id="CAJNOQ010028432">
    <property type="protein sequence ID" value="CAF1561517.1"/>
    <property type="molecule type" value="Genomic_DNA"/>
</dbReference>
<dbReference type="EMBL" id="CAJOBC010094188">
    <property type="protein sequence ID" value="CAF4423049.1"/>
    <property type="molecule type" value="Genomic_DNA"/>
</dbReference>
<sequence length="76" mass="8771">MNQILLRLPKSSVLSILEEFQKLNLSDTFEEGLFISEKEIHIQVDNEDEEEAGYFLSDVEDEVDQEQHENRASGSD</sequence>
<accession>A0A815XTD4</accession>
<name>A0A815XTD4_9BILA</name>
<dbReference type="AlphaFoldDB" id="A0A815XTD4"/>
<evidence type="ECO:0000313" key="1">
    <source>
        <dbReference type="EMBL" id="CAF1561517.1"/>
    </source>
</evidence>
<comment type="caution">
    <text evidence="1">The sequence shown here is derived from an EMBL/GenBank/DDBJ whole genome shotgun (WGS) entry which is preliminary data.</text>
</comment>
<dbReference type="Proteomes" id="UP000663829">
    <property type="component" value="Unassembled WGS sequence"/>
</dbReference>
<organism evidence="1 3">
    <name type="scientific">Didymodactylos carnosus</name>
    <dbReference type="NCBI Taxonomy" id="1234261"/>
    <lineage>
        <taxon>Eukaryota</taxon>
        <taxon>Metazoa</taxon>
        <taxon>Spiralia</taxon>
        <taxon>Gnathifera</taxon>
        <taxon>Rotifera</taxon>
        <taxon>Eurotatoria</taxon>
        <taxon>Bdelloidea</taxon>
        <taxon>Philodinida</taxon>
        <taxon>Philodinidae</taxon>
        <taxon>Didymodactylos</taxon>
    </lineage>
</organism>
<gene>
    <name evidence="1" type="ORF">GPM918_LOCUS39794</name>
    <name evidence="2" type="ORF">SRO942_LOCUS40698</name>
</gene>
<evidence type="ECO:0000313" key="2">
    <source>
        <dbReference type="EMBL" id="CAF4423049.1"/>
    </source>
</evidence>
<dbReference type="Proteomes" id="UP000681722">
    <property type="component" value="Unassembled WGS sequence"/>
</dbReference>
<protein>
    <submittedName>
        <fullName evidence="1">Uncharacterized protein</fullName>
    </submittedName>
</protein>
<proteinExistence type="predicted"/>
<reference evidence="1" key="1">
    <citation type="submission" date="2021-02" db="EMBL/GenBank/DDBJ databases">
        <authorList>
            <person name="Nowell W R."/>
        </authorList>
    </citation>
    <scope>NUCLEOTIDE SEQUENCE</scope>
</reference>
<evidence type="ECO:0000313" key="3">
    <source>
        <dbReference type="Proteomes" id="UP000663829"/>
    </source>
</evidence>
<keyword evidence="3" id="KW-1185">Reference proteome</keyword>